<dbReference type="InterPro" id="IPR001387">
    <property type="entry name" value="Cro/C1-type_HTH"/>
</dbReference>
<dbReference type="SUPFAM" id="SSF47413">
    <property type="entry name" value="lambda repressor-like DNA-binding domains"/>
    <property type="match status" value="1"/>
</dbReference>
<evidence type="ECO:0000256" key="3">
    <source>
        <dbReference type="ARBA" id="ARBA00035107"/>
    </source>
</evidence>
<evidence type="ECO:0000313" key="5">
    <source>
        <dbReference type="EMBL" id="KAL0630832.1"/>
    </source>
</evidence>
<protein>
    <recommendedName>
        <fullName evidence="2">Multiprotein-bridging factor 1</fullName>
    </recommendedName>
</protein>
<evidence type="ECO:0000256" key="1">
    <source>
        <dbReference type="ARBA" id="ARBA00009802"/>
    </source>
</evidence>
<comment type="caution">
    <text evidence="5">The sequence shown here is derived from an EMBL/GenBank/DDBJ whole genome shotgun (WGS) entry which is preliminary data.</text>
</comment>
<comment type="similarity">
    <text evidence="1">Belongs to the MBF1 family.</text>
</comment>
<evidence type="ECO:0000313" key="6">
    <source>
        <dbReference type="Proteomes" id="UP001447188"/>
    </source>
</evidence>
<evidence type="ECO:0000259" key="4">
    <source>
        <dbReference type="PROSITE" id="PS50943"/>
    </source>
</evidence>
<dbReference type="SMART" id="SM00530">
    <property type="entry name" value="HTH_XRE"/>
    <property type="match status" value="1"/>
</dbReference>
<feature type="domain" description="HTH cro/C1-type" evidence="4">
    <location>
        <begin position="109"/>
        <end position="163"/>
    </location>
</feature>
<dbReference type="Pfam" id="PF01381">
    <property type="entry name" value="HTH_3"/>
    <property type="match status" value="1"/>
</dbReference>
<proteinExistence type="inferred from homology"/>
<evidence type="ECO:0000256" key="2">
    <source>
        <dbReference type="ARBA" id="ARBA00014317"/>
    </source>
</evidence>
<accession>A0ABR3G4F7</accession>
<sequence>MALWLAEAVLQMADLPTIRAVSLSNLERWKAKGTWGRAYEEWRQIMEQAPDHELIHIMTGDGDEPNRLRQSAPYAGIIDEETRLKVYERHREASAKNIILEPESLGQSVKRRRRALGLTQQRFANLAEVSRRTVRRLEASNACSLDPLLFDVVSVLGLNVDTLPLVARQKKKGLWMAARSSSIGYGTEINEDQLRQALATGEAVKGFESNLRYFLEEVPAQMVVMAIEETAQLESVHPARIWSNLTKLAAELRGTRALLWAY</sequence>
<dbReference type="PROSITE" id="PS50943">
    <property type="entry name" value="HTH_CROC1"/>
    <property type="match status" value="1"/>
</dbReference>
<reference evidence="5 6" key="1">
    <citation type="submission" date="2024-02" db="EMBL/GenBank/DDBJ databases">
        <title>Discinaceae phylogenomics.</title>
        <authorList>
            <person name="Dirks A.C."/>
            <person name="James T.Y."/>
        </authorList>
    </citation>
    <scope>NUCLEOTIDE SEQUENCE [LARGE SCALE GENOMIC DNA]</scope>
    <source>
        <strain evidence="5 6">ACD0624</strain>
    </source>
</reference>
<dbReference type="InterPro" id="IPR010982">
    <property type="entry name" value="Lambda_DNA-bd_dom_sf"/>
</dbReference>
<dbReference type="CDD" id="cd00093">
    <property type="entry name" value="HTH_XRE"/>
    <property type="match status" value="1"/>
</dbReference>
<dbReference type="EMBL" id="JBBBZM010000368">
    <property type="protein sequence ID" value="KAL0630832.1"/>
    <property type="molecule type" value="Genomic_DNA"/>
</dbReference>
<gene>
    <name evidence="5" type="ORF">Q9L58_010313</name>
</gene>
<comment type="function">
    <text evidence="3">Transcriptional coactivator that stimulates GCN4-dependent transcriptional activity by bridging the DNA-binding region of GCN4 and TBP (SPT15), thereby recruiting TBP to GCN4-bound promoters. Involved in induction of the ribosome quality control (RQC) pathway; a pathway that degrades nascent peptide chains during problematic translation. Required to prevent stalled ribosomes from frameshifting.</text>
</comment>
<name>A0ABR3G4F7_9PEZI</name>
<organism evidence="5 6">
    <name type="scientific">Discina gigas</name>
    <dbReference type="NCBI Taxonomy" id="1032678"/>
    <lineage>
        <taxon>Eukaryota</taxon>
        <taxon>Fungi</taxon>
        <taxon>Dikarya</taxon>
        <taxon>Ascomycota</taxon>
        <taxon>Pezizomycotina</taxon>
        <taxon>Pezizomycetes</taxon>
        <taxon>Pezizales</taxon>
        <taxon>Discinaceae</taxon>
        <taxon>Discina</taxon>
    </lineage>
</organism>
<dbReference type="Gene3D" id="1.10.260.40">
    <property type="entry name" value="lambda repressor-like DNA-binding domains"/>
    <property type="match status" value="1"/>
</dbReference>
<dbReference type="Proteomes" id="UP001447188">
    <property type="component" value="Unassembled WGS sequence"/>
</dbReference>
<keyword evidence="6" id="KW-1185">Reference proteome</keyword>